<feature type="region of interest" description="Disordered" evidence="5">
    <location>
        <begin position="825"/>
        <end position="844"/>
    </location>
</feature>
<keyword evidence="9" id="KW-1185">Reference proteome</keyword>
<evidence type="ECO:0000259" key="7">
    <source>
        <dbReference type="Pfam" id="PF04357"/>
    </source>
</evidence>
<dbReference type="PANTHER" id="PTHR36985:SF1">
    <property type="entry name" value="TRANSLOCATION AND ASSEMBLY MODULE SUBUNIT TAMB"/>
    <property type="match status" value="1"/>
</dbReference>
<evidence type="ECO:0000313" key="9">
    <source>
        <dbReference type="Proteomes" id="UP001209701"/>
    </source>
</evidence>
<evidence type="ECO:0000256" key="2">
    <source>
        <dbReference type="ARBA" id="ARBA00022692"/>
    </source>
</evidence>
<dbReference type="RefSeq" id="WP_263569640.1">
    <property type="nucleotide sequence ID" value="NZ_JAJIRN010000001.1"/>
</dbReference>
<accession>A0ABT2Y9Q4</accession>
<dbReference type="EMBL" id="JAJIRN010000001">
    <property type="protein sequence ID" value="MCV2367032.1"/>
    <property type="molecule type" value="Genomic_DNA"/>
</dbReference>
<evidence type="ECO:0000256" key="5">
    <source>
        <dbReference type="SAM" id="MobiDB-lite"/>
    </source>
</evidence>
<feature type="domain" description="Translocation and assembly module TamB C-terminal" evidence="7">
    <location>
        <begin position="1105"/>
        <end position="1452"/>
    </location>
</feature>
<evidence type="ECO:0000256" key="3">
    <source>
        <dbReference type="ARBA" id="ARBA00022989"/>
    </source>
</evidence>
<evidence type="ECO:0000256" key="4">
    <source>
        <dbReference type="ARBA" id="ARBA00023136"/>
    </source>
</evidence>
<comment type="caution">
    <text evidence="8">The sequence shown here is derived from an EMBL/GenBank/DDBJ whole genome shotgun (WGS) entry which is preliminary data.</text>
</comment>
<organism evidence="8 9">
    <name type="scientific">Roseateles oligotrophus</name>
    <dbReference type="NCBI Taxonomy" id="1769250"/>
    <lineage>
        <taxon>Bacteria</taxon>
        <taxon>Pseudomonadati</taxon>
        <taxon>Pseudomonadota</taxon>
        <taxon>Betaproteobacteria</taxon>
        <taxon>Burkholderiales</taxon>
        <taxon>Sphaerotilaceae</taxon>
        <taxon>Roseateles</taxon>
    </lineage>
</organism>
<evidence type="ECO:0000313" key="8">
    <source>
        <dbReference type="EMBL" id="MCV2367032.1"/>
    </source>
</evidence>
<proteinExistence type="predicted"/>
<evidence type="ECO:0000256" key="6">
    <source>
        <dbReference type="SAM" id="Phobius"/>
    </source>
</evidence>
<keyword evidence="4 6" id="KW-0472">Membrane</keyword>
<gene>
    <name evidence="8" type="ORF">LNV07_02840</name>
</gene>
<dbReference type="InterPro" id="IPR007452">
    <property type="entry name" value="TamB_C"/>
</dbReference>
<keyword evidence="3 6" id="KW-1133">Transmembrane helix</keyword>
<dbReference type="Proteomes" id="UP001209701">
    <property type="component" value="Unassembled WGS sequence"/>
</dbReference>
<protein>
    <submittedName>
        <fullName evidence="8">Translocation/assembly module TamB domain-containing protein</fullName>
    </submittedName>
</protein>
<feature type="transmembrane region" description="Helical" evidence="6">
    <location>
        <begin position="23"/>
        <end position="46"/>
    </location>
</feature>
<keyword evidence="2 6" id="KW-0812">Transmembrane</keyword>
<comment type="subcellular location">
    <subcellularLocation>
        <location evidence="1">Membrane</location>
        <topology evidence="1">Single-pass membrane protein</topology>
    </subcellularLocation>
</comment>
<dbReference type="PANTHER" id="PTHR36985">
    <property type="entry name" value="TRANSLOCATION AND ASSEMBLY MODULE SUBUNIT TAMB"/>
    <property type="match status" value="1"/>
</dbReference>
<name>A0ABT2Y9Q4_9BURK</name>
<dbReference type="Pfam" id="PF04357">
    <property type="entry name" value="TamB"/>
    <property type="match status" value="1"/>
</dbReference>
<sequence>MSELPAATAPGPKKKALWRRGTGLLPSALALPVLLGTAGCVLWWGLATQSGSAWLLSHVPGLQIEALEGSLIGDLSVKKLRYTLAGSGDRLEIDDLRWQGLSLAWNASPGLWADLRIQNLQAKRVHVQLTPSGEVSKAPTDLRLPLGLRIDALGVDELAVPSLSDKPLAELRASLAVSADGGAQHQIKIENLRWDLLQLSAAASIKTTGDMHLQADLDLRSKANGAQDLPAWSAQAKLQGPLQKLELRADLQALAQQLQLQAQMQPFAAWPLPRAKLNTRNLDLSALASGLPHTGLSGHAELLLLEPAKPAAMATLNIKSELRNSLAGLWDTQRLPVRALDLDLNFEPGDPATLGIKRLELLLGSAQQPAGRVHARGASSKQSGSQLVIAVDGLSSAGLDSRVAALQLAGQIELSTGRAVNQLQADGPPPLLLKIDAKLDGRLASGGALPAAAAGAGAAPGLALSLQAQAQASRSELNLQSFRLQSDGSELQASGQVKLQQAGSLTQGWQARAKASAQLADLRRFWRGNEGSSWQQSPQSIQALFEADLRAGPLPNRQANKTGNLKQLAPFGSARLQVLPTNIGGVPLSADLHYQYADGGKPPSLDAALQAGASNQMQLQAGLTEAGQMLGAFDLRFEQLAGLQPLLAAFGEPLAKPKKPIRLEGSLTGKLKLQASPANNPASAEGWTWHSHAELQARTLQLSGMAGQAALSLASANLDWELDSAKDAPLDIKARLEQLGGSGWKVPSASASVQGSWAKHRLSLQALAEGKMPPALIPPGQAPEQSLRGPFSLSLLAGLSTAPNLAWRDGAQWQASEIRLQAQAQDLPAPKPQASAPLKGGANKPPWLNAQDLRLAMEFAPQGALKKLQLEPGRLEILGAGLRWQSMKWAPGALAVDAKAPGAASVDIDLNLEPVSVAPLLARWQPDFGWSGDLQLVGYARIKSSPKFNVDIALQRSGGDLVVTDDSGVQKLDLSELRLGLIGSPGVWHLTEALAGSNIGVLGAALTARNDDPAATWPRADSRLEGVLEARVANLGTWGAWVPAGWRMGGSLFASAGFGGRLRAPEIKGRAGGSGLVLRNPLLGVDLQRGEFALSLDGGRARLEQFKAHAGDGELTAQGDVLFGDSPRADLQIRADKFALLRRVDQRLAVNGKLELKLDADALDIAGQLSVHEGFFDFSRGNAPSLDSDVEVRRPETAEKAAVADAAHTHGGTGRRNAKVKVKIDIDLGKKLRVSGFGLDTLLAGNLQLTQAANGPALHGRIHAESGTFAAYGQKLAIERGLITFAGVVDNPRLDVLAIRPTQEEQRIGVTITGTARNPRVKLFSEPALDERSMLSWLLLGREPDELNSRDNALLSSAAMALLSGTGESTTSKLIKSVGLDDLSFSDSGDQAQGTVVRLGKQISNRWSVGYERGLNATRGSWQAIYRLAQRFTLRAQSGDENSLDLIWQWRWE</sequence>
<reference evidence="8 9" key="1">
    <citation type="submission" date="2021-11" db="EMBL/GenBank/DDBJ databases">
        <authorList>
            <person name="Liang Q."/>
            <person name="Mou H."/>
            <person name="Liu Z."/>
        </authorList>
    </citation>
    <scope>NUCLEOTIDE SEQUENCE [LARGE SCALE GENOMIC DNA]</scope>
    <source>
        <strain evidence="8 9">CHU3</strain>
    </source>
</reference>
<evidence type="ECO:0000256" key="1">
    <source>
        <dbReference type="ARBA" id="ARBA00004167"/>
    </source>
</evidence>